<evidence type="ECO:0000313" key="2">
    <source>
        <dbReference type="EMBL" id="KAK1579568.1"/>
    </source>
</evidence>
<protein>
    <submittedName>
        <fullName evidence="2">Uncharacterized protein</fullName>
    </submittedName>
</protein>
<keyword evidence="1" id="KW-0812">Transmembrane</keyword>
<keyword evidence="1" id="KW-1133">Transmembrane helix</keyword>
<dbReference type="Proteomes" id="UP001230504">
    <property type="component" value="Unassembled WGS sequence"/>
</dbReference>
<feature type="transmembrane region" description="Helical" evidence="1">
    <location>
        <begin position="122"/>
        <end position="144"/>
    </location>
</feature>
<dbReference type="RefSeq" id="XP_060410687.1">
    <property type="nucleotide sequence ID" value="XM_060552549.1"/>
</dbReference>
<comment type="caution">
    <text evidence="2">The sequence shown here is derived from an EMBL/GenBank/DDBJ whole genome shotgun (WGS) entry which is preliminary data.</text>
</comment>
<evidence type="ECO:0000256" key="1">
    <source>
        <dbReference type="SAM" id="Phobius"/>
    </source>
</evidence>
<reference evidence="2" key="1">
    <citation type="submission" date="2021-06" db="EMBL/GenBank/DDBJ databases">
        <title>Comparative genomics, transcriptomics and evolutionary studies reveal genomic signatures of adaptation to plant cell wall in hemibiotrophic fungi.</title>
        <authorList>
            <consortium name="DOE Joint Genome Institute"/>
            <person name="Baroncelli R."/>
            <person name="Diaz J.F."/>
            <person name="Benocci T."/>
            <person name="Peng M."/>
            <person name="Battaglia E."/>
            <person name="Haridas S."/>
            <person name="Andreopoulos W."/>
            <person name="Labutti K."/>
            <person name="Pangilinan J."/>
            <person name="Floch G.L."/>
            <person name="Makela M.R."/>
            <person name="Henrissat B."/>
            <person name="Grigoriev I.V."/>
            <person name="Crouch J.A."/>
            <person name="De Vries R.P."/>
            <person name="Sukno S.A."/>
            <person name="Thon M.R."/>
        </authorList>
    </citation>
    <scope>NUCLEOTIDE SEQUENCE</scope>
    <source>
        <strain evidence="2">CBS 125086</strain>
    </source>
</reference>
<dbReference type="EMBL" id="JAHLJV010000064">
    <property type="protein sequence ID" value="KAK1579568.1"/>
    <property type="molecule type" value="Genomic_DNA"/>
</dbReference>
<sequence>MLDHSSTLPPPPPPPVITMLPPKTKFVREIERGRCHCDTPSPPGATYLHRVLRRWRYGDDADSILPVHEKRRRPLRHAIYTRRPGARLAAARGSGSAASARVVEEYRRDNAAARRRRRRLTFLALMLAATVLILGAAILGFVLVSAQKT</sequence>
<keyword evidence="3" id="KW-1185">Reference proteome</keyword>
<name>A0AAD8PT57_9PEZI</name>
<gene>
    <name evidence="2" type="ORF">LY79DRAFT_337844</name>
</gene>
<keyword evidence="1" id="KW-0472">Membrane</keyword>
<accession>A0AAD8PT57</accession>
<proteinExistence type="predicted"/>
<evidence type="ECO:0000313" key="3">
    <source>
        <dbReference type="Proteomes" id="UP001230504"/>
    </source>
</evidence>
<dbReference type="AlphaFoldDB" id="A0AAD8PT57"/>
<organism evidence="2 3">
    <name type="scientific">Colletotrichum navitas</name>
    <dbReference type="NCBI Taxonomy" id="681940"/>
    <lineage>
        <taxon>Eukaryota</taxon>
        <taxon>Fungi</taxon>
        <taxon>Dikarya</taxon>
        <taxon>Ascomycota</taxon>
        <taxon>Pezizomycotina</taxon>
        <taxon>Sordariomycetes</taxon>
        <taxon>Hypocreomycetidae</taxon>
        <taxon>Glomerellales</taxon>
        <taxon>Glomerellaceae</taxon>
        <taxon>Colletotrichum</taxon>
        <taxon>Colletotrichum graminicola species complex</taxon>
    </lineage>
</organism>
<dbReference type="GeneID" id="85436789"/>